<evidence type="ECO:0000259" key="1">
    <source>
        <dbReference type="Pfam" id="PF07475"/>
    </source>
</evidence>
<reference evidence="3" key="1">
    <citation type="journal article" date="2019" name="Int. J. Syst. Evol. Microbiol.">
        <title>The Global Catalogue of Microorganisms (GCM) 10K type strain sequencing project: providing services to taxonomists for standard genome sequencing and annotation.</title>
        <authorList>
            <consortium name="The Broad Institute Genomics Platform"/>
            <consortium name="The Broad Institute Genome Sequencing Center for Infectious Disease"/>
            <person name="Wu L."/>
            <person name="Ma J."/>
        </authorList>
    </citation>
    <scope>NUCLEOTIDE SEQUENCE [LARGE SCALE GENOMIC DNA]</scope>
    <source>
        <strain evidence="3">CGMCC 1.12404</strain>
    </source>
</reference>
<dbReference type="InterPro" id="IPR027417">
    <property type="entry name" value="P-loop_NTPase"/>
</dbReference>
<dbReference type="PANTHER" id="PTHR30305">
    <property type="entry name" value="PROTEIN YJDM-RELATED"/>
    <property type="match status" value="1"/>
</dbReference>
<gene>
    <name evidence="2" type="ORF">GCM10007416_17770</name>
</gene>
<proteinExistence type="predicted"/>
<accession>A0ABQ1GJF6</accession>
<organism evidence="2 3">
    <name type="scientific">Kroppenstedtia guangzhouensis</name>
    <dbReference type="NCBI Taxonomy" id="1274356"/>
    <lineage>
        <taxon>Bacteria</taxon>
        <taxon>Bacillati</taxon>
        <taxon>Bacillota</taxon>
        <taxon>Bacilli</taxon>
        <taxon>Bacillales</taxon>
        <taxon>Thermoactinomycetaceae</taxon>
        <taxon>Kroppenstedtia</taxon>
    </lineage>
</organism>
<dbReference type="SUPFAM" id="SSF53795">
    <property type="entry name" value="PEP carboxykinase-like"/>
    <property type="match status" value="1"/>
</dbReference>
<keyword evidence="3" id="KW-1185">Reference proteome</keyword>
<dbReference type="Gene3D" id="3.40.50.300">
    <property type="entry name" value="P-loop containing nucleotide triphosphate hydrolases"/>
    <property type="match status" value="1"/>
</dbReference>
<protein>
    <recommendedName>
        <fullName evidence="1">HPr kinase/phosphorylase C-terminal domain-containing protein</fullName>
    </recommendedName>
</protein>
<feature type="domain" description="HPr kinase/phosphorylase C-terminal" evidence="1">
    <location>
        <begin position="1"/>
        <end position="71"/>
    </location>
</feature>
<name>A0ABQ1GJF6_9BACL</name>
<dbReference type="EMBL" id="BMEX01000005">
    <property type="protein sequence ID" value="GGA45103.1"/>
    <property type="molecule type" value="Genomic_DNA"/>
</dbReference>
<dbReference type="Proteomes" id="UP000617979">
    <property type="component" value="Unassembled WGS sequence"/>
</dbReference>
<comment type="caution">
    <text evidence="2">The sequence shown here is derived from an EMBL/GenBank/DDBJ whole genome shotgun (WGS) entry which is preliminary data.</text>
</comment>
<evidence type="ECO:0000313" key="3">
    <source>
        <dbReference type="Proteomes" id="UP000617979"/>
    </source>
</evidence>
<dbReference type="PANTHER" id="PTHR30305:SF1">
    <property type="entry name" value="HPR KINASE_PHOSPHORYLASE"/>
    <property type="match status" value="1"/>
</dbReference>
<sequence>MVIRLEAWRENRQYDRLGLDEERMRIMDTEIPLLTVPVRPGRNLAVIVEVAAMNFRLKRMGYHAARHFAEKLNQSLDDPEDFT</sequence>
<evidence type="ECO:0000313" key="2">
    <source>
        <dbReference type="EMBL" id="GGA45103.1"/>
    </source>
</evidence>
<dbReference type="Pfam" id="PF07475">
    <property type="entry name" value="Hpr_kinase_C"/>
    <property type="match status" value="1"/>
</dbReference>
<dbReference type="InterPro" id="IPR011104">
    <property type="entry name" value="Hpr_kin/Pase_C"/>
</dbReference>